<evidence type="ECO:0000313" key="2">
    <source>
        <dbReference type="Proteomes" id="UP000556026"/>
    </source>
</evidence>
<dbReference type="Proteomes" id="UP000556026">
    <property type="component" value="Unassembled WGS sequence"/>
</dbReference>
<sequence>MSLAHGIYEALLDEALQEALAQRPELRRVFGKIDPEEQPAVYASFVAKVLEQALREESDPERRLALCNRILGSVAAEPGREHLEKRRLVSEPKSLL</sequence>
<comment type="caution">
    <text evidence="1">The sequence shown here is derived from an EMBL/GenBank/DDBJ whole genome shotgun (WGS) entry which is preliminary data.</text>
</comment>
<evidence type="ECO:0000313" key="1">
    <source>
        <dbReference type="EMBL" id="GFO60235.1"/>
    </source>
</evidence>
<reference evidence="2" key="1">
    <citation type="submission" date="2020-06" db="EMBL/GenBank/DDBJ databases">
        <title>Draft genomic sequence of Geomonas sp. Red330.</title>
        <authorList>
            <person name="Itoh H."/>
            <person name="Zhenxing X."/>
            <person name="Ushijima N."/>
            <person name="Masuda Y."/>
            <person name="Shiratori Y."/>
            <person name="Senoo K."/>
        </authorList>
    </citation>
    <scope>NUCLEOTIDE SEQUENCE [LARGE SCALE GENOMIC DNA]</scope>
    <source>
        <strain evidence="2">Red330</strain>
    </source>
</reference>
<accession>A0A6V8MJN2</accession>
<protein>
    <submittedName>
        <fullName evidence="1">Uncharacterized protein</fullName>
    </submittedName>
</protein>
<dbReference type="EMBL" id="BLXX01000007">
    <property type="protein sequence ID" value="GFO60235.1"/>
    <property type="molecule type" value="Genomic_DNA"/>
</dbReference>
<proteinExistence type="predicted"/>
<gene>
    <name evidence="1" type="ORF">GMST_25600</name>
</gene>
<name>A0A6V8MJN2_9BACT</name>
<organism evidence="1 2">
    <name type="scientific">Geomonas silvestris</name>
    <dbReference type="NCBI Taxonomy" id="2740184"/>
    <lineage>
        <taxon>Bacteria</taxon>
        <taxon>Pseudomonadati</taxon>
        <taxon>Thermodesulfobacteriota</taxon>
        <taxon>Desulfuromonadia</taxon>
        <taxon>Geobacterales</taxon>
        <taxon>Geobacteraceae</taxon>
        <taxon>Geomonas</taxon>
    </lineage>
</organism>
<dbReference type="AlphaFoldDB" id="A0A6V8MJN2"/>
<keyword evidence="2" id="KW-1185">Reference proteome</keyword>